<name>A0A1M6LYA1_MALRU</name>
<feature type="chain" id="PRO_5012522676" evidence="1">
    <location>
        <begin position="23"/>
        <end position="304"/>
    </location>
</feature>
<gene>
    <name evidence="3" type="ORF">SAMN02745165_03105</name>
</gene>
<dbReference type="AlphaFoldDB" id="A0A1M6LYA1"/>
<dbReference type="InterPro" id="IPR013424">
    <property type="entry name" value="Ice-binding_C"/>
</dbReference>
<proteinExistence type="predicted"/>
<keyword evidence="4" id="KW-1185">Reference proteome</keyword>
<dbReference type="NCBIfam" id="TIGR02595">
    <property type="entry name" value="PEP_CTERM"/>
    <property type="match status" value="1"/>
</dbReference>
<organism evidence="3 4">
    <name type="scientific">Malonomonas rubra DSM 5091</name>
    <dbReference type="NCBI Taxonomy" id="1122189"/>
    <lineage>
        <taxon>Bacteria</taxon>
        <taxon>Pseudomonadati</taxon>
        <taxon>Thermodesulfobacteriota</taxon>
        <taxon>Desulfuromonadia</taxon>
        <taxon>Desulfuromonadales</taxon>
        <taxon>Geopsychrobacteraceae</taxon>
        <taxon>Malonomonas</taxon>
    </lineage>
</organism>
<sequence>MNRNLYSILIIIFTFLPFLASAAVITDAEMNFSWTISDSLNSMPTEGSYSASHHYAYENDWSDEQVFSGTGNLYPPDTTSFSSTSTGGDNYASSNIDIFGTSGGVEGYLDTTAYSVLNSGENYAFTQNRTDTSNLGIEIPFNSAGLSSSPFWVMTLDIDTVTSSSITGSATSQQSSAQYWFGITYHLYDATFQKHAYIIMGPDNFQTDFTNSLGDSLFENEFSYDFNLNPYDENFSFALDVASLDFTPTHGKLQLSFEVNSGAMMYQREDDPTTPPNPVPEPGTLLLLGAGISGLALFRRKARE</sequence>
<dbReference type="Proteomes" id="UP000184171">
    <property type="component" value="Unassembled WGS sequence"/>
</dbReference>
<feature type="signal peptide" evidence="1">
    <location>
        <begin position="1"/>
        <end position="22"/>
    </location>
</feature>
<evidence type="ECO:0000259" key="2">
    <source>
        <dbReference type="Pfam" id="PF07589"/>
    </source>
</evidence>
<dbReference type="RefSeq" id="WP_072909651.1">
    <property type="nucleotide sequence ID" value="NZ_FQZT01000015.1"/>
</dbReference>
<evidence type="ECO:0000313" key="3">
    <source>
        <dbReference type="EMBL" id="SHJ76208.1"/>
    </source>
</evidence>
<evidence type="ECO:0000313" key="4">
    <source>
        <dbReference type="Proteomes" id="UP000184171"/>
    </source>
</evidence>
<dbReference type="Pfam" id="PF07589">
    <property type="entry name" value="PEP-CTERM"/>
    <property type="match status" value="1"/>
</dbReference>
<reference evidence="3 4" key="1">
    <citation type="submission" date="2016-11" db="EMBL/GenBank/DDBJ databases">
        <authorList>
            <person name="Jaros S."/>
            <person name="Januszkiewicz K."/>
            <person name="Wedrychowicz H."/>
        </authorList>
    </citation>
    <scope>NUCLEOTIDE SEQUENCE [LARGE SCALE GENOMIC DNA]</scope>
    <source>
        <strain evidence="3 4">DSM 5091</strain>
    </source>
</reference>
<feature type="domain" description="Ice-binding protein C-terminal" evidence="2">
    <location>
        <begin position="278"/>
        <end position="300"/>
    </location>
</feature>
<protein>
    <submittedName>
        <fullName evidence="3">PEP-CTERM protein-sorting domain-containing protein</fullName>
    </submittedName>
</protein>
<dbReference type="EMBL" id="FQZT01000015">
    <property type="protein sequence ID" value="SHJ76208.1"/>
    <property type="molecule type" value="Genomic_DNA"/>
</dbReference>
<evidence type="ECO:0000256" key="1">
    <source>
        <dbReference type="SAM" id="SignalP"/>
    </source>
</evidence>
<keyword evidence="1" id="KW-0732">Signal</keyword>
<accession>A0A1M6LYA1</accession>